<dbReference type="Gene3D" id="2.60.120.260">
    <property type="entry name" value="Galactose-binding domain-like"/>
    <property type="match status" value="2"/>
</dbReference>
<reference evidence="4" key="1">
    <citation type="submission" date="2017-04" db="EMBL/GenBank/DDBJ databases">
        <authorList>
            <person name="Varghese N."/>
            <person name="Submissions S."/>
        </authorList>
    </citation>
    <scope>NUCLEOTIDE SEQUENCE [LARGE SCALE GENOMIC DNA]</scope>
    <source>
        <strain evidence="4">DSM 16537</strain>
    </source>
</reference>
<dbReference type="RefSeq" id="WP_084120084.1">
    <property type="nucleotide sequence ID" value="NZ_LT838813.1"/>
</dbReference>
<dbReference type="STRING" id="758820.SAMN00777080_1926"/>
<dbReference type="Gene3D" id="1.50.10.10">
    <property type="match status" value="1"/>
</dbReference>
<dbReference type="InterPro" id="IPR008928">
    <property type="entry name" value="6-hairpin_glycosidase_sf"/>
</dbReference>
<dbReference type="SUPFAM" id="SSF48208">
    <property type="entry name" value="Six-hairpin glycosidases"/>
    <property type="match status" value="1"/>
</dbReference>
<name>A0A1W2H4E0_9BACT</name>
<dbReference type="OrthoDB" id="9815108at2"/>
<dbReference type="InterPro" id="IPR013737">
    <property type="entry name" value="Bac_rhamnosid_N"/>
</dbReference>
<evidence type="ECO:0000313" key="3">
    <source>
        <dbReference type="EMBL" id="SMD43336.1"/>
    </source>
</evidence>
<dbReference type="Pfam" id="PF08531">
    <property type="entry name" value="Bac_rhamnosid_N"/>
    <property type="match status" value="1"/>
</dbReference>
<evidence type="ECO:0000259" key="2">
    <source>
        <dbReference type="Pfam" id="PF17389"/>
    </source>
</evidence>
<dbReference type="AlphaFoldDB" id="A0A1W2H4E0"/>
<keyword evidence="4" id="KW-1185">Reference proteome</keyword>
<dbReference type="PANTHER" id="PTHR34987:SF2">
    <property type="entry name" value="B, PUTATIVE (AFU_ORTHOLOGUE AFUA_7G05040)-RELATED"/>
    <property type="match status" value="1"/>
</dbReference>
<proteinExistence type="predicted"/>
<dbReference type="Gene3D" id="2.60.420.10">
    <property type="entry name" value="Maltose phosphorylase, domain 3"/>
    <property type="match status" value="1"/>
</dbReference>
<protein>
    <submittedName>
        <fullName evidence="3">Alpha-L-rhamnosidase N-terminal domain-containing protein</fullName>
    </submittedName>
</protein>
<accession>A0A1W2H4E0</accession>
<organism evidence="3 4">
    <name type="scientific">Aquiflexum balticum DSM 16537</name>
    <dbReference type="NCBI Taxonomy" id="758820"/>
    <lineage>
        <taxon>Bacteria</taxon>
        <taxon>Pseudomonadati</taxon>
        <taxon>Bacteroidota</taxon>
        <taxon>Cytophagia</taxon>
        <taxon>Cytophagales</taxon>
        <taxon>Cyclobacteriaceae</taxon>
        <taxon>Aquiflexum</taxon>
    </lineage>
</organism>
<dbReference type="GO" id="GO:0005975">
    <property type="term" value="P:carbohydrate metabolic process"/>
    <property type="evidence" value="ECO:0007669"/>
    <property type="project" value="InterPro"/>
</dbReference>
<dbReference type="Pfam" id="PF17389">
    <property type="entry name" value="Bac_rhamnosid6H"/>
    <property type="match status" value="1"/>
</dbReference>
<dbReference type="InterPro" id="IPR035396">
    <property type="entry name" value="Bac_rhamnosid6H"/>
</dbReference>
<evidence type="ECO:0000259" key="1">
    <source>
        <dbReference type="Pfam" id="PF08531"/>
    </source>
</evidence>
<gene>
    <name evidence="3" type="ORF">SAMN00777080_1926</name>
</gene>
<sequence>MTFSRRDFLGLMALSGAFSVVPTRIVWGNEDLSKNIFDKKLKAKPYQFPQRKTLDLYPAKWIWYPCERVLPNSFFHFRRSFTISGDIKSAKGWILGDSRYVLYVNGQRIQFGPSPADPRFSEADPLDIGEFLKTGENVVGATVLYYGFGDGAWPAGKAGFIFNLKIENANGDQDIIVSDQNWQVQVAKSWPLGKYKRWYLRSLQEVFDNRKYPEGWHSSGFEVDDSWAQAVELTGESAKTAMSTSMSDYLYDSGGNQNTQLRKRVVPMIKDRKAGSPELREVHILTWKKPVEEYFDLKTKDAFFWKEAIASGNSNQGFWTFESPEFANEGLVLSFEWKEQMIGWPYFSIDCSEGTIVELMVQQSHRIVADGGPALINNNFNSWTRFICKEGLNFLTTFDYESVKWIQLHIHQSKGDVTVSKVGFLRRMNDFPHQAEVSSSDPIYNILLQACINTVYNNSHETIVDCVGRERQQYSGDIGHMLHALHMGFGESLLPARFVDTYSQGLTLGGFFMDSWPAYDRLNRIAQRQLDLSPWGILLDHSIGFCFDCWHHFLYSGKLQDLEEAFPRLMVFYEFLKKSIQEDGLLPVENLGVAAVWMDTDSYKNIRDKQCAYNLYAASMMKKALSPLARQFGLEDKAKEMDELAHQLAGKVKTIFWDTTQDILIINLPWHQEDGEKRTCERSLSHYVLGDFMLPSEAPALLKELTEKPERLGRCYPANAIWPYWALAKLGNTAYMLEDFHHRWYQMLSVQENNTIQESWHAVPDSQNQLSHAGIAPFFAAYMCLAGIEVIEPGAKVVHIRPQLGNLEKLKLSYHTVLGPIHFNAEGKKGKRSLKLDFPDGIQVVLIVAENENTPKNSREVNSPIKKCKAFDLSSLKSWEIRLKHS</sequence>
<feature type="domain" description="Bacterial alpha-L-rhamnosidase N-terminal" evidence="1">
    <location>
        <begin position="86"/>
        <end position="239"/>
    </location>
</feature>
<feature type="domain" description="Alpha-L-rhamnosidase six-hairpin glycosidase" evidence="2">
    <location>
        <begin position="434"/>
        <end position="660"/>
    </location>
</feature>
<dbReference type="EMBL" id="LT838813">
    <property type="protein sequence ID" value="SMD43336.1"/>
    <property type="molecule type" value="Genomic_DNA"/>
</dbReference>
<dbReference type="InterPro" id="IPR012341">
    <property type="entry name" value="6hp_glycosidase-like_sf"/>
</dbReference>
<dbReference type="Proteomes" id="UP000192333">
    <property type="component" value="Chromosome I"/>
</dbReference>
<dbReference type="PANTHER" id="PTHR34987">
    <property type="entry name" value="C, PUTATIVE (AFU_ORTHOLOGUE AFUA_3G02880)-RELATED"/>
    <property type="match status" value="1"/>
</dbReference>
<evidence type="ECO:0000313" key="4">
    <source>
        <dbReference type="Proteomes" id="UP000192333"/>
    </source>
</evidence>